<feature type="compositionally biased region" description="Polar residues" evidence="1">
    <location>
        <begin position="26"/>
        <end position="36"/>
    </location>
</feature>
<evidence type="ECO:0000256" key="2">
    <source>
        <dbReference type="SAM" id="SignalP"/>
    </source>
</evidence>
<evidence type="ECO:0000256" key="1">
    <source>
        <dbReference type="SAM" id="MobiDB-lite"/>
    </source>
</evidence>
<accession>A0ABS4NTK6</accession>
<keyword evidence="2" id="KW-0732">Signal</keyword>
<dbReference type="InterPro" id="IPR050490">
    <property type="entry name" value="Bact_solute-bd_prot1"/>
</dbReference>
<dbReference type="PANTHER" id="PTHR43649:SF12">
    <property type="entry name" value="DIACETYLCHITOBIOSE BINDING PROTEIN DASA"/>
    <property type="match status" value="1"/>
</dbReference>
<name>A0ABS4NTK6_9BACL</name>
<dbReference type="EMBL" id="JAGGLV010000011">
    <property type="protein sequence ID" value="MBP2113377.1"/>
    <property type="molecule type" value="Genomic_DNA"/>
</dbReference>
<feature type="signal peptide" evidence="2">
    <location>
        <begin position="1"/>
        <end position="28"/>
    </location>
</feature>
<organism evidence="3 4">
    <name type="scientific">Paenibacillus silagei</name>
    <dbReference type="NCBI Taxonomy" id="1670801"/>
    <lineage>
        <taxon>Bacteria</taxon>
        <taxon>Bacillati</taxon>
        <taxon>Bacillota</taxon>
        <taxon>Bacilli</taxon>
        <taxon>Bacillales</taxon>
        <taxon>Paenibacillaceae</taxon>
        <taxon>Paenibacillus</taxon>
    </lineage>
</organism>
<feature type="compositionally biased region" description="Polar residues" evidence="1">
    <location>
        <begin position="45"/>
        <end position="58"/>
    </location>
</feature>
<reference evidence="3 4" key="1">
    <citation type="submission" date="2021-03" db="EMBL/GenBank/DDBJ databases">
        <title>Genomic Encyclopedia of Type Strains, Phase IV (KMG-IV): sequencing the most valuable type-strain genomes for metagenomic binning, comparative biology and taxonomic classification.</title>
        <authorList>
            <person name="Goeker M."/>
        </authorList>
    </citation>
    <scope>NUCLEOTIDE SEQUENCE [LARGE SCALE GENOMIC DNA]</scope>
    <source>
        <strain evidence="3 4">DSM 101953</strain>
    </source>
</reference>
<comment type="caution">
    <text evidence="3">The sequence shown here is derived from an EMBL/GenBank/DDBJ whole genome shotgun (WGS) entry which is preliminary data.</text>
</comment>
<dbReference type="PANTHER" id="PTHR43649">
    <property type="entry name" value="ARABINOSE-BINDING PROTEIN-RELATED"/>
    <property type="match status" value="1"/>
</dbReference>
<dbReference type="RefSeq" id="WP_209875365.1">
    <property type="nucleotide sequence ID" value="NZ_JAGGLV010000011.1"/>
</dbReference>
<dbReference type="PROSITE" id="PS51257">
    <property type="entry name" value="PROKAR_LIPOPROTEIN"/>
    <property type="match status" value="1"/>
</dbReference>
<protein>
    <submittedName>
        <fullName evidence="3">Aldouronate transport system substrate-binding protein</fullName>
    </submittedName>
</protein>
<dbReference type="SUPFAM" id="SSF53850">
    <property type="entry name" value="Periplasmic binding protein-like II"/>
    <property type="match status" value="1"/>
</dbReference>
<feature type="region of interest" description="Disordered" evidence="1">
    <location>
        <begin position="26"/>
        <end position="58"/>
    </location>
</feature>
<sequence>MKKTATALLSICLSLTLVLTGCSKAGNANNESTPSPTAAAGSGDTGANTATASEPGWTSNTAPATLSWYVGVPGYSKKWDAQNNYVDKLITGETGVSVDYVLAGNDVNSEFNVMMATGNLPDIITLDRWNSNSLIQTLMSSGTVAPLNKLMEEYDPYLTTILPPSMVDWYTQPDGNLYSIPNYYVSPEMLDQYPGVKKFYNERSNGQILVRQDIMNDLGITMEDLQQEDSLIAALKKVKAAGVKYNGMDVIPVYLDDKDKYINDSLGVLSGSFGAVSETEDGSYSDVRRTSEFKNVLKFVNRLYSEELLSLENFTSDHNQIAEKMTQGSIFMKIGSYADYKDPVNNLYQADKEAKYVTVDAIQSKEGTLPQYGRSLNKGWTLTFINKKSKQQDRAIQFLEYLYSEHGQTVNSFGKEGETFTVTADGKYKLNAEIEEAINKDWNAASKKWGFDSIWWMVNEVWLKDVKEAEKTEQTEYMDKLFSGTAKYMFSNDVMDSGNLFDAYEPGSKEANAEAKINVYWAQVVPKIIFAKSDAEFESVYTEALATLDKLGLKDIEAAKNARVQELKEATGTKLVSPKYTGTYQ</sequence>
<dbReference type="Gene3D" id="3.40.190.10">
    <property type="entry name" value="Periplasmic binding protein-like II"/>
    <property type="match status" value="2"/>
</dbReference>
<gene>
    <name evidence="3" type="ORF">J2Z70_003537</name>
</gene>
<feature type="chain" id="PRO_5046267616" evidence="2">
    <location>
        <begin position="29"/>
        <end position="585"/>
    </location>
</feature>
<evidence type="ECO:0000313" key="3">
    <source>
        <dbReference type="EMBL" id="MBP2113377.1"/>
    </source>
</evidence>
<evidence type="ECO:0000313" key="4">
    <source>
        <dbReference type="Proteomes" id="UP000773462"/>
    </source>
</evidence>
<keyword evidence="4" id="KW-1185">Reference proteome</keyword>
<dbReference type="Proteomes" id="UP000773462">
    <property type="component" value="Unassembled WGS sequence"/>
</dbReference>
<proteinExistence type="predicted"/>